<organism evidence="2 3">
    <name type="scientific">Snodgrassella alvi</name>
    <dbReference type="NCBI Taxonomy" id="1196083"/>
    <lineage>
        <taxon>Bacteria</taxon>
        <taxon>Pseudomonadati</taxon>
        <taxon>Pseudomonadota</taxon>
        <taxon>Betaproteobacteria</taxon>
        <taxon>Neisseriales</taxon>
        <taxon>Neisseriaceae</taxon>
        <taxon>Snodgrassella</taxon>
    </lineage>
</organism>
<sequence>MSYVAKLVNKTRTTINNTTSSVRQAFRGRLTRVNASQPIQSAQVAALADEVLQDVEQIQQFGFTSNPPVGSEAIVLPLSGQTSHGIIIATEHGEYRIKALAAGEVAVYNQSGASITLKNGKLIEIDCETLNIKAPAGVKIEAAAGINIDAQAGVNISAQNVNCSQEITAAGQINGNGGMDIKGGQGATFSGNIVQTNGSYTTVGDVKASGISLAGHDHAVRVGKPV</sequence>
<name>A0A2N9WUU7_9NEIS</name>
<dbReference type="PIRSF" id="PIRSF012337">
    <property type="entry name" value="gp45"/>
    <property type="match status" value="1"/>
</dbReference>
<protein>
    <recommendedName>
        <fullName evidence="1">Bacteriophage Mu Gp45 N-terminal domain-containing protein</fullName>
    </recommendedName>
</protein>
<dbReference type="Pfam" id="PF06890">
    <property type="entry name" value="Phage_Mu_Gp45"/>
    <property type="match status" value="1"/>
</dbReference>
<dbReference type="EMBL" id="MDVB01000053">
    <property type="protein sequence ID" value="PIT16610.1"/>
    <property type="molecule type" value="Genomic_DNA"/>
</dbReference>
<feature type="domain" description="Bacteriophage Mu Gp45 N-terminal" evidence="1">
    <location>
        <begin position="27"/>
        <end position="93"/>
    </location>
</feature>
<evidence type="ECO:0000313" key="3">
    <source>
        <dbReference type="Proteomes" id="UP000231293"/>
    </source>
</evidence>
<evidence type="ECO:0000313" key="2">
    <source>
        <dbReference type="EMBL" id="PIT16610.1"/>
    </source>
</evidence>
<accession>A0A2N9WUU7</accession>
<dbReference type="InterPro" id="IPR014462">
    <property type="entry name" value="Phage_Mu_Gp45"/>
</dbReference>
<dbReference type="InterPro" id="IPR013046">
    <property type="entry name" value="GpV/Gp45"/>
</dbReference>
<dbReference type="RefSeq" id="WP_100113390.1">
    <property type="nucleotide sequence ID" value="NZ_MDVB01000053.1"/>
</dbReference>
<evidence type="ECO:0000259" key="1">
    <source>
        <dbReference type="Pfam" id="PF06890"/>
    </source>
</evidence>
<dbReference type="OrthoDB" id="9802994at2"/>
<dbReference type="AlphaFoldDB" id="A0A2N9WUU7"/>
<gene>
    <name evidence="2" type="ORF">BGI32_04120</name>
</gene>
<proteinExistence type="predicted"/>
<dbReference type="Proteomes" id="UP000231293">
    <property type="component" value="Unassembled WGS sequence"/>
</dbReference>
<reference evidence="2 3" key="1">
    <citation type="journal article" date="2017" name="MBio">
        <title>Type VI secretion-mediated competition in the bee gut microbiome.</title>
        <authorList>
            <person name="Steele M.I."/>
            <person name="Kwong W.K."/>
            <person name="Powell J.E."/>
            <person name="Whiteley M."/>
            <person name="Moran N.A."/>
        </authorList>
    </citation>
    <scope>NUCLEOTIDE SEQUENCE [LARGE SCALE GENOMIC DNA]</scope>
    <source>
        <strain evidence="2 3">App2-2</strain>
    </source>
</reference>
<dbReference type="NCBIfam" id="TIGR01644">
    <property type="entry name" value="phage_P2_V"/>
    <property type="match status" value="1"/>
</dbReference>
<comment type="caution">
    <text evidence="2">The sequence shown here is derived from an EMBL/GenBank/DDBJ whole genome shotgun (WGS) entry which is preliminary data.</text>
</comment>
<dbReference type="InterPro" id="IPR053861">
    <property type="entry name" value="Phage_Mu_Gp45_N"/>
</dbReference>